<evidence type="ECO:0000313" key="1">
    <source>
        <dbReference type="EMBL" id="KAK3031363.1"/>
    </source>
</evidence>
<protein>
    <submittedName>
        <fullName evidence="1">Uncharacterized protein</fullName>
    </submittedName>
</protein>
<reference evidence="1" key="1">
    <citation type="submission" date="2022-12" db="EMBL/GenBank/DDBJ databases">
        <title>Draft genome assemblies for two species of Escallonia (Escalloniales).</title>
        <authorList>
            <person name="Chanderbali A."/>
            <person name="Dervinis C."/>
            <person name="Anghel I."/>
            <person name="Soltis D."/>
            <person name="Soltis P."/>
            <person name="Zapata F."/>
        </authorList>
    </citation>
    <scope>NUCLEOTIDE SEQUENCE</scope>
    <source>
        <strain evidence="1">UCBG64.0493</strain>
        <tissue evidence="1">Leaf</tissue>
    </source>
</reference>
<gene>
    <name evidence="1" type="ORF">RJ639_036071</name>
</gene>
<dbReference type="AlphaFoldDB" id="A0AA89B930"/>
<sequence length="42" mass="4859">QSRTVGQSRTSIKAKVKKNESHHRCIWGKGSRVRVFMYPSNI</sequence>
<comment type="caution">
    <text evidence="1">The sequence shown here is derived from an EMBL/GenBank/DDBJ whole genome shotgun (WGS) entry which is preliminary data.</text>
</comment>
<name>A0AA89B930_9ASTE</name>
<keyword evidence="2" id="KW-1185">Reference proteome</keyword>
<dbReference type="EMBL" id="JAVXUP010000308">
    <property type="protein sequence ID" value="KAK3031363.1"/>
    <property type="molecule type" value="Genomic_DNA"/>
</dbReference>
<organism evidence="1 2">
    <name type="scientific">Escallonia herrerae</name>
    <dbReference type="NCBI Taxonomy" id="1293975"/>
    <lineage>
        <taxon>Eukaryota</taxon>
        <taxon>Viridiplantae</taxon>
        <taxon>Streptophyta</taxon>
        <taxon>Embryophyta</taxon>
        <taxon>Tracheophyta</taxon>
        <taxon>Spermatophyta</taxon>
        <taxon>Magnoliopsida</taxon>
        <taxon>eudicotyledons</taxon>
        <taxon>Gunneridae</taxon>
        <taxon>Pentapetalae</taxon>
        <taxon>asterids</taxon>
        <taxon>campanulids</taxon>
        <taxon>Escalloniales</taxon>
        <taxon>Escalloniaceae</taxon>
        <taxon>Escallonia</taxon>
    </lineage>
</organism>
<accession>A0AA89B930</accession>
<dbReference type="Proteomes" id="UP001188597">
    <property type="component" value="Unassembled WGS sequence"/>
</dbReference>
<evidence type="ECO:0000313" key="2">
    <source>
        <dbReference type="Proteomes" id="UP001188597"/>
    </source>
</evidence>
<feature type="non-terminal residue" evidence="1">
    <location>
        <position position="1"/>
    </location>
</feature>
<proteinExistence type="predicted"/>